<keyword evidence="2" id="KW-0479">Metal-binding</keyword>
<evidence type="ECO:0000256" key="7">
    <source>
        <dbReference type="SAM" id="MobiDB-lite"/>
    </source>
</evidence>
<comment type="caution">
    <text evidence="10">The sequence shown here is derived from an EMBL/GenBank/DDBJ whole genome shotgun (WGS) entry which is preliminary data.</text>
</comment>
<sequence length="477" mass="52071">LGCATTEMLPARLLLAALCLQGSLPQAPRPGPLLERLRRLEEQFRRFREVTLTQLQAIAGNYNISYNIDERFRALAAQDVAAAAALHDTRATLQAELARVATATVRLRRKVRRLEGQVAAWGERQELRDLLVANLTRRLAGPAAGSRRRLRQELQRLRAAARVGASAREAQGQAPLREHPKPPGQPRAVGRPPKASKLQAWHRRSGRLREEGEQPLDKARNVAELREAAVDHQDVALGSPATTQMLPSEARIHEKQLPALEQPGTICGVGSVLLFPNSSVQNVAVVRAGLRVGLRALSLCAWVSTPASYLGTLLSYATEDNDNKLVVHGWDRGLPGSMHFVIGDPEFRELPVTQLLDGKWHHLCLTWSSEQGKFRFYVDRRLLAAGSGFQQGYEIPAGGSLVLGQEQDELGGDFDASEAFVGRLAGLALWSRALMPGEVASLATGQGLPPGALLTLADASLQGWVRRVECVCLEHCL</sequence>
<evidence type="ECO:0000313" key="11">
    <source>
        <dbReference type="Proteomes" id="UP000545332"/>
    </source>
</evidence>
<reference evidence="10 11" key="1">
    <citation type="submission" date="2019-09" db="EMBL/GenBank/DDBJ databases">
        <title>Bird 10,000 Genomes (B10K) Project - Family phase.</title>
        <authorList>
            <person name="Zhang G."/>
        </authorList>
    </citation>
    <scope>NUCLEOTIDE SEQUENCE [LARGE SCALE GENOMIC DNA]</scope>
    <source>
        <strain evidence="10">B10K-MSB-42743</strain>
        <tissue evidence="10">Heart</tissue>
    </source>
</reference>
<comment type="caution">
    <text evidence="6">Lacks conserved residue(s) required for the propagation of feature annotation.</text>
</comment>
<dbReference type="InterPro" id="IPR030476">
    <property type="entry name" value="Pentaxin_CS"/>
</dbReference>
<dbReference type="GO" id="GO:0046872">
    <property type="term" value="F:metal ion binding"/>
    <property type="evidence" value="ECO:0007669"/>
    <property type="project" value="UniProtKB-KW"/>
</dbReference>
<dbReference type="SMART" id="SM00159">
    <property type="entry name" value="PTX"/>
    <property type="match status" value="1"/>
</dbReference>
<dbReference type="Proteomes" id="UP000545332">
    <property type="component" value="Unassembled WGS sequence"/>
</dbReference>
<comment type="cofactor">
    <cofactor evidence="1">
        <name>Ca(2+)</name>
        <dbReference type="ChEBI" id="CHEBI:29108"/>
    </cofactor>
</comment>
<feature type="compositionally biased region" description="Basic and acidic residues" evidence="7">
    <location>
        <begin position="207"/>
        <end position="217"/>
    </location>
</feature>
<protein>
    <submittedName>
        <fullName evidence="10">PTX4 protein</fullName>
    </submittedName>
</protein>
<dbReference type="PROSITE" id="PS00289">
    <property type="entry name" value="PTX_1"/>
    <property type="match status" value="1"/>
</dbReference>
<keyword evidence="11" id="KW-1185">Reference proteome</keyword>
<keyword evidence="5" id="KW-0325">Glycoprotein</keyword>
<feature type="non-terminal residue" evidence="10">
    <location>
        <position position="1"/>
    </location>
</feature>
<evidence type="ECO:0000256" key="8">
    <source>
        <dbReference type="SAM" id="SignalP"/>
    </source>
</evidence>
<dbReference type="Gene3D" id="2.60.120.200">
    <property type="match status" value="1"/>
</dbReference>
<feature type="domain" description="Pentraxin (PTX)" evidence="9">
    <location>
        <begin position="269"/>
        <end position="472"/>
    </location>
</feature>
<gene>
    <name evidence="10" type="primary">Ptx4</name>
    <name evidence="10" type="ORF">CRYSOU_R14725</name>
</gene>
<dbReference type="EMBL" id="VWPX01005164">
    <property type="protein sequence ID" value="NWI11462.1"/>
    <property type="molecule type" value="Genomic_DNA"/>
</dbReference>
<organism evidence="10 11">
    <name type="scientific">Crypturellus soui</name>
    <dbReference type="NCBI Taxonomy" id="458187"/>
    <lineage>
        <taxon>Eukaryota</taxon>
        <taxon>Metazoa</taxon>
        <taxon>Chordata</taxon>
        <taxon>Craniata</taxon>
        <taxon>Vertebrata</taxon>
        <taxon>Euteleostomi</taxon>
        <taxon>Archelosauria</taxon>
        <taxon>Archosauria</taxon>
        <taxon>Dinosauria</taxon>
        <taxon>Saurischia</taxon>
        <taxon>Theropoda</taxon>
        <taxon>Coelurosauria</taxon>
        <taxon>Aves</taxon>
        <taxon>Palaeognathae</taxon>
        <taxon>Tinamiformes</taxon>
        <taxon>Tinamidae</taxon>
        <taxon>Crypturellus</taxon>
    </lineage>
</organism>
<dbReference type="PROSITE" id="PS51828">
    <property type="entry name" value="PTX_2"/>
    <property type="match status" value="1"/>
</dbReference>
<feature type="chain" id="PRO_5029842228" evidence="8">
    <location>
        <begin position="26"/>
        <end position="477"/>
    </location>
</feature>
<evidence type="ECO:0000256" key="4">
    <source>
        <dbReference type="ARBA" id="ARBA00023157"/>
    </source>
</evidence>
<dbReference type="Pfam" id="PF00354">
    <property type="entry name" value="Pentaxin"/>
    <property type="match status" value="1"/>
</dbReference>
<name>A0A7K4K5H1_9AVES</name>
<dbReference type="InterPro" id="IPR051360">
    <property type="entry name" value="Neuronal_Pentraxin_Related"/>
</dbReference>
<evidence type="ECO:0000259" key="9">
    <source>
        <dbReference type="PROSITE" id="PS51828"/>
    </source>
</evidence>
<feature type="signal peptide" evidence="8">
    <location>
        <begin position="1"/>
        <end position="25"/>
    </location>
</feature>
<dbReference type="OrthoDB" id="8793160at2759"/>
<dbReference type="PANTHER" id="PTHR19277:SF122">
    <property type="entry name" value="PENTRAXIN-4"/>
    <property type="match status" value="1"/>
</dbReference>
<keyword evidence="4" id="KW-1015">Disulfide bond</keyword>
<accession>A0A7K4K5H1</accession>
<dbReference type="SUPFAM" id="SSF49899">
    <property type="entry name" value="Concanavalin A-like lectins/glucanases"/>
    <property type="match status" value="1"/>
</dbReference>
<evidence type="ECO:0000256" key="2">
    <source>
        <dbReference type="ARBA" id="ARBA00022723"/>
    </source>
</evidence>
<dbReference type="PRINTS" id="PR00895">
    <property type="entry name" value="PENTAXIN"/>
</dbReference>
<evidence type="ECO:0000256" key="5">
    <source>
        <dbReference type="ARBA" id="ARBA00023180"/>
    </source>
</evidence>
<dbReference type="InterPro" id="IPR001759">
    <property type="entry name" value="PTX_dom"/>
</dbReference>
<evidence type="ECO:0000256" key="3">
    <source>
        <dbReference type="ARBA" id="ARBA00022837"/>
    </source>
</evidence>
<dbReference type="AlphaFoldDB" id="A0A7K4K5H1"/>
<proteinExistence type="predicted"/>
<feature type="compositionally biased region" description="Low complexity" evidence="7">
    <location>
        <begin position="161"/>
        <end position="170"/>
    </location>
</feature>
<keyword evidence="8" id="KW-0732">Signal</keyword>
<evidence type="ECO:0000256" key="6">
    <source>
        <dbReference type="PROSITE-ProRule" id="PRU01172"/>
    </source>
</evidence>
<feature type="non-terminal residue" evidence="10">
    <location>
        <position position="477"/>
    </location>
</feature>
<keyword evidence="3" id="KW-0106">Calcium</keyword>
<evidence type="ECO:0000313" key="10">
    <source>
        <dbReference type="EMBL" id="NWI11462.1"/>
    </source>
</evidence>
<feature type="region of interest" description="Disordered" evidence="7">
    <location>
        <begin position="161"/>
        <end position="217"/>
    </location>
</feature>
<evidence type="ECO:0000256" key="1">
    <source>
        <dbReference type="ARBA" id="ARBA00001913"/>
    </source>
</evidence>
<dbReference type="InterPro" id="IPR013320">
    <property type="entry name" value="ConA-like_dom_sf"/>
</dbReference>
<dbReference type="PANTHER" id="PTHR19277">
    <property type="entry name" value="PENTRAXIN"/>
    <property type="match status" value="1"/>
</dbReference>